<dbReference type="Proteomes" id="UP000619033">
    <property type="component" value="Unassembled WGS sequence"/>
</dbReference>
<dbReference type="PANTHER" id="PTHR40943:SF2">
    <property type="entry name" value="(S)-UREIDOGLYCINE AMINOHYDROLASE CUPIN DOMAIN-CONTAINING PROTEIN"/>
    <property type="match status" value="1"/>
</dbReference>
<dbReference type="InterPro" id="IPR014710">
    <property type="entry name" value="RmlC-like_jellyroll"/>
</dbReference>
<dbReference type="SUPFAM" id="SSF51182">
    <property type="entry name" value="RmlC-like cupins"/>
    <property type="match status" value="1"/>
</dbReference>
<organism evidence="2 3">
    <name type="scientific">Fuscibacter oryzae</name>
    <dbReference type="NCBI Taxonomy" id="2803939"/>
    <lineage>
        <taxon>Bacteria</taxon>
        <taxon>Pseudomonadati</taxon>
        <taxon>Pseudomonadota</taxon>
        <taxon>Alphaproteobacteria</taxon>
        <taxon>Rhodobacterales</taxon>
        <taxon>Paracoccaceae</taxon>
        <taxon>Fuscibacter</taxon>
    </lineage>
</organism>
<dbReference type="AlphaFoldDB" id="A0A8J7MUM0"/>
<dbReference type="Gene3D" id="2.60.120.10">
    <property type="entry name" value="Jelly Rolls"/>
    <property type="match status" value="1"/>
</dbReference>
<feature type="domain" description="(S)-ureidoglycine aminohydrolase cupin" evidence="1">
    <location>
        <begin position="38"/>
        <end position="107"/>
    </location>
</feature>
<dbReference type="RefSeq" id="WP_202659836.1">
    <property type="nucleotide sequence ID" value="NZ_JAESVP010000004.1"/>
</dbReference>
<dbReference type="InterPro" id="IPR008579">
    <property type="entry name" value="UGlyAH_Cupin_dom"/>
</dbReference>
<dbReference type="InterPro" id="IPR011051">
    <property type="entry name" value="RmlC_Cupin_sf"/>
</dbReference>
<sequence length="111" mass="12537">MSLLARLSREGITPEIARPKTVLAGDPVHTTWNQEARGNLFAGIWQSTPGKWAVSYSEWEYVFIHQGHSILTDQNGVETHLRAGDSWLIRPGYEGTWEVLETTLKDYVILA</sequence>
<dbReference type="PANTHER" id="PTHR40943">
    <property type="entry name" value="CYTOPLASMIC PROTEIN-RELATED"/>
    <property type="match status" value="1"/>
</dbReference>
<dbReference type="EMBL" id="JAESVP010000004">
    <property type="protein sequence ID" value="MBL4928259.1"/>
    <property type="molecule type" value="Genomic_DNA"/>
</dbReference>
<proteinExistence type="predicted"/>
<evidence type="ECO:0000313" key="2">
    <source>
        <dbReference type="EMBL" id="MBL4928259.1"/>
    </source>
</evidence>
<name>A0A8J7MUM0_9RHOB</name>
<evidence type="ECO:0000259" key="1">
    <source>
        <dbReference type="Pfam" id="PF05899"/>
    </source>
</evidence>
<comment type="caution">
    <text evidence="2">The sequence shown here is derived from an EMBL/GenBank/DDBJ whole genome shotgun (WGS) entry which is preliminary data.</text>
</comment>
<keyword evidence="3" id="KW-1185">Reference proteome</keyword>
<gene>
    <name evidence="2" type="ORF">JI744_09100</name>
</gene>
<protein>
    <submittedName>
        <fullName evidence="2">Cupin domain-containing protein</fullName>
    </submittedName>
</protein>
<evidence type="ECO:0000313" key="3">
    <source>
        <dbReference type="Proteomes" id="UP000619033"/>
    </source>
</evidence>
<dbReference type="Pfam" id="PF05899">
    <property type="entry name" value="Cupin_3"/>
    <property type="match status" value="1"/>
</dbReference>
<accession>A0A8J7MUM0</accession>
<reference evidence="2" key="1">
    <citation type="submission" date="2021-01" db="EMBL/GenBank/DDBJ databases">
        <title>Genome seq and assembly of Tabrizicola sp. KVB23.</title>
        <authorList>
            <person name="Chhetri G."/>
        </authorList>
    </citation>
    <scope>NUCLEOTIDE SEQUENCE</scope>
    <source>
        <strain evidence="2">KVB23</strain>
    </source>
</reference>
<dbReference type="CDD" id="cd02227">
    <property type="entry name" value="cupin_TM1112-like"/>
    <property type="match status" value="1"/>
</dbReference>